<feature type="non-terminal residue" evidence="2">
    <location>
        <position position="1"/>
    </location>
</feature>
<evidence type="ECO:0000313" key="4">
    <source>
        <dbReference type="Proteomes" id="UP001188597"/>
    </source>
</evidence>
<dbReference type="EMBL" id="JAVXUP010000307">
    <property type="protein sequence ID" value="KAK3031392.1"/>
    <property type="molecule type" value="Genomic_DNA"/>
</dbReference>
<gene>
    <name evidence="2" type="ORF">RJ639_018816</name>
    <name evidence="3" type="ORF">RJ639_037390</name>
</gene>
<evidence type="ECO:0000313" key="3">
    <source>
        <dbReference type="EMBL" id="KAK3031392.1"/>
    </source>
</evidence>
<evidence type="ECO:0000256" key="1">
    <source>
        <dbReference type="SAM" id="MobiDB-lite"/>
    </source>
</evidence>
<dbReference type="EMBL" id="JAVXUP010002410">
    <property type="protein sequence ID" value="KAK3003485.1"/>
    <property type="molecule type" value="Genomic_DNA"/>
</dbReference>
<dbReference type="PANTHER" id="PTHR46758">
    <property type="entry name" value="MYND DOMAIN-CONTAINING"/>
    <property type="match status" value="1"/>
</dbReference>
<organism evidence="2 4">
    <name type="scientific">Escallonia herrerae</name>
    <dbReference type="NCBI Taxonomy" id="1293975"/>
    <lineage>
        <taxon>Eukaryota</taxon>
        <taxon>Viridiplantae</taxon>
        <taxon>Streptophyta</taxon>
        <taxon>Embryophyta</taxon>
        <taxon>Tracheophyta</taxon>
        <taxon>Spermatophyta</taxon>
        <taxon>Magnoliopsida</taxon>
        <taxon>eudicotyledons</taxon>
        <taxon>Gunneridae</taxon>
        <taxon>Pentapetalae</taxon>
        <taxon>asterids</taxon>
        <taxon>campanulids</taxon>
        <taxon>Escalloniales</taxon>
        <taxon>Escalloniaceae</taxon>
        <taxon>Escallonia</taxon>
    </lineage>
</organism>
<evidence type="ECO:0000313" key="2">
    <source>
        <dbReference type="EMBL" id="KAK3003485.1"/>
    </source>
</evidence>
<feature type="region of interest" description="Disordered" evidence="1">
    <location>
        <begin position="164"/>
        <end position="196"/>
    </location>
</feature>
<dbReference type="PANTHER" id="PTHR46758:SF2">
    <property type="entry name" value="OJ1485_B09.11 PROTEIN"/>
    <property type="match status" value="1"/>
</dbReference>
<dbReference type="InterPro" id="IPR044508">
    <property type="entry name" value="At5g50450/At1g67340-like"/>
</dbReference>
<keyword evidence="4" id="KW-1185">Reference proteome</keyword>
<comment type="caution">
    <text evidence="2">The sequence shown here is derived from an EMBL/GenBank/DDBJ whole genome shotgun (WGS) entry which is preliminary data.</text>
</comment>
<reference evidence="2" key="1">
    <citation type="submission" date="2022-12" db="EMBL/GenBank/DDBJ databases">
        <title>Draft genome assemblies for two species of Escallonia (Escalloniales).</title>
        <authorList>
            <person name="Chanderbali A."/>
            <person name="Dervinis C."/>
            <person name="Anghel I."/>
            <person name="Soltis D."/>
            <person name="Soltis P."/>
            <person name="Zapata F."/>
        </authorList>
    </citation>
    <scope>NUCLEOTIDE SEQUENCE</scope>
    <source>
        <strain evidence="2">UCBG64.0493</strain>
        <tissue evidence="2">Leaf</tissue>
    </source>
</reference>
<sequence length="196" mass="21531">RGMRTRRGLCYPTVNMCCEKRVLKRRGDVAGEKMSKCKRQRTSPETAENCDFFDALPDDLVLCILCKLSSTATCPVNLTSVLMTNVEAYYTLGMIRFYCLQNRGSGASLMAKVVISSQALALYSLTVIQFNGSGGSKKDKDLRAGVALCACLFSRPHRCAAGARPLPTGRLRHPPIPAGKQPPKCRNQHRTNASRC</sequence>
<name>A0AA88VAH1_9ASTE</name>
<proteinExistence type="predicted"/>
<accession>A0AA88VAH1</accession>
<dbReference type="AlphaFoldDB" id="A0AA88VAH1"/>
<protein>
    <submittedName>
        <fullName evidence="2">Uncharacterized protein</fullName>
    </submittedName>
</protein>
<dbReference type="Proteomes" id="UP001188597">
    <property type="component" value="Unassembled WGS sequence"/>
</dbReference>